<feature type="region of interest" description="Disordered" evidence="2">
    <location>
        <begin position="175"/>
        <end position="240"/>
    </location>
</feature>
<keyword evidence="1" id="KW-0175">Coiled coil</keyword>
<name>A0AAW0D8V3_9AGAR</name>
<feature type="compositionally biased region" description="Low complexity" evidence="2">
    <location>
        <begin position="113"/>
        <end position="128"/>
    </location>
</feature>
<feature type="compositionally biased region" description="Polar residues" evidence="2">
    <location>
        <begin position="175"/>
        <end position="190"/>
    </location>
</feature>
<feature type="compositionally biased region" description="Low complexity" evidence="2">
    <location>
        <begin position="1"/>
        <end position="18"/>
    </location>
</feature>
<feature type="compositionally biased region" description="Basic and acidic residues" evidence="2">
    <location>
        <begin position="83"/>
        <end position="99"/>
    </location>
</feature>
<proteinExistence type="predicted"/>
<gene>
    <name evidence="3" type="ORF">VNI00_006439</name>
</gene>
<feature type="region of interest" description="Disordered" evidence="2">
    <location>
        <begin position="1"/>
        <end position="160"/>
    </location>
</feature>
<dbReference type="AlphaFoldDB" id="A0AAW0D8V3"/>
<dbReference type="Proteomes" id="UP001383192">
    <property type="component" value="Unassembled WGS sequence"/>
</dbReference>
<feature type="compositionally biased region" description="Low complexity" evidence="2">
    <location>
        <begin position="143"/>
        <end position="160"/>
    </location>
</feature>
<evidence type="ECO:0000313" key="3">
    <source>
        <dbReference type="EMBL" id="KAK7047671.1"/>
    </source>
</evidence>
<evidence type="ECO:0000256" key="1">
    <source>
        <dbReference type="SAM" id="Coils"/>
    </source>
</evidence>
<reference evidence="3 4" key="1">
    <citation type="submission" date="2024-01" db="EMBL/GenBank/DDBJ databases">
        <title>A draft genome for a cacao thread blight-causing isolate of Paramarasmius palmivorus.</title>
        <authorList>
            <person name="Baruah I.K."/>
            <person name="Bukari Y."/>
            <person name="Amoako-Attah I."/>
            <person name="Meinhardt L.W."/>
            <person name="Bailey B.A."/>
            <person name="Cohen S.P."/>
        </authorList>
    </citation>
    <scope>NUCLEOTIDE SEQUENCE [LARGE SCALE GENOMIC DNA]</scope>
    <source>
        <strain evidence="3 4">GH-12</strain>
    </source>
</reference>
<comment type="caution">
    <text evidence="3">The sequence shown here is derived from an EMBL/GenBank/DDBJ whole genome shotgun (WGS) entry which is preliminary data.</text>
</comment>
<organism evidence="3 4">
    <name type="scientific">Paramarasmius palmivorus</name>
    <dbReference type="NCBI Taxonomy" id="297713"/>
    <lineage>
        <taxon>Eukaryota</taxon>
        <taxon>Fungi</taxon>
        <taxon>Dikarya</taxon>
        <taxon>Basidiomycota</taxon>
        <taxon>Agaricomycotina</taxon>
        <taxon>Agaricomycetes</taxon>
        <taxon>Agaricomycetidae</taxon>
        <taxon>Agaricales</taxon>
        <taxon>Marasmiineae</taxon>
        <taxon>Marasmiaceae</taxon>
        <taxon>Paramarasmius</taxon>
    </lineage>
</organism>
<feature type="compositionally biased region" description="Low complexity" evidence="2">
    <location>
        <begin position="218"/>
        <end position="229"/>
    </location>
</feature>
<accession>A0AAW0D8V3</accession>
<feature type="coiled-coil region" evidence="1">
    <location>
        <begin position="354"/>
        <end position="390"/>
    </location>
</feature>
<evidence type="ECO:0000256" key="2">
    <source>
        <dbReference type="SAM" id="MobiDB-lite"/>
    </source>
</evidence>
<keyword evidence="4" id="KW-1185">Reference proteome</keyword>
<evidence type="ECO:0000313" key="4">
    <source>
        <dbReference type="Proteomes" id="UP001383192"/>
    </source>
</evidence>
<sequence>MVSSSPQRRSPRKSQPSPRRLDLEKSKKQRAPRLCQKCGGKTLQKDCPLHSASARKGRQKTKKDSVTNVQSPPVPVSMPNSTPDDHLPPTPTLDDRESELLEVPSGDQRDSEPASSSFPAASHAQPFALDPALENETGTPVRPAALDPVVPPSASSSTTSGAAFFRSGLYTADSSPLSRTIASRGSSPFTPQHPRRLFTMDGNSISAPRGMTAAETLPSPSNTPTPSSSVGSASQPRPRIRVSRSNAPFGFVHGAFKGAETWQIPRVRARKKPLTKGSVQKRFDEKLSGIVNRCEELCDETGAYLMITSQLPSARHGFVNYVSKPFRDEAAQSLDQLYDLTEDIYTSLIAARRRDVASAEYQAAKARREAEEARSAVANALADLDALSQRQEQQTRVLRGLRCALSEAGQDNLLSMLDGLVPNTDLQLPNTQ</sequence>
<protein>
    <submittedName>
        <fullName evidence="3">Uncharacterized protein</fullName>
    </submittedName>
</protein>
<dbReference type="EMBL" id="JAYKXP010000019">
    <property type="protein sequence ID" value="KAK7047671.1"/>
    <property type="molecule type" value="Genomic_DNA"/>
</dbReference>